<sequence>MEPKLEKKYGLFTAIAMVVGIVIGSGVFFKAEKILTATGGNLKDGILAWVIGGIIMISCAYTFSVMATKYQYINGVVDYAEATMGKKYAYYVGWFMAAIYYPTITSVLAWVSARYTCVIFGFSITGGECMTIACLYLVSSFTMNALSPVLAGKFQVSTTVIKLIPLFLMAVVGTFTGLRNGMTMYNFTHYVSQSTSNGLFTAVVAASFAYEGWIIATCINAELNNAKRNLPLALIAGTFITMSVYILYYIGLAGTIKNEVMMAGGETGAKLAFQTVFTSAGGSLLFVFVIISCLGTLNGLMLGCTRGIYSIAARGLGPKPRVFSQVDPATNMPVNSAIMGLFLCGIWLFYFYGANLTASWFGFFSFDSSELPIITIYALYIPIFIMFMAKGKGLNFFNRILMPSISLAGCVFMIAAAWFAHGIAAVAYLIVFFAIMAFGAVLLQKAKLPLNEVPHK</sequence>
<evidence type="ECO:0000256" key="1">
    <source>
        <dbReference type="ARBA" id="ARBA00004141"/>
    </source>
</evidence>
<feature type="transmembrane region" description="Helical" evidence="5">
    <location>
        <begin position="371"/>
        <end position="388"/>
    </location>
</feature>
<feature type="transmembrane region" description="Helical" evidence="5">
    <location>
        <begin position="425"/>
        <end position="443"/>
    </location>
</feature>
<feature type="transmembrane region" description="Helical" evidence="5">
    <location>
        <begin position="46"/>
        <end position="67"/>
    </location>
</feature>
<keyword evidence="3 5" id="KW-1133">Transmembrane helix</keyword>
<dbReference type="GO" id="GO:0015179">
    <property type="term" value="F:L-amino acid transmembrane transporter activity"/>
    <property type="evidence" value="ECO:0007669"/>
    <property type="project" value="TreeGrafter"/>
</dbReference>
<dbReference type="InterPro" id="IPR050598">
    <property type="entry name" value="AminoAcid_Transporter"/>
</dbReference>
<protein>
    <submittedName>
        <fullName evidence="6">APC family permease</fullName>
    </submittedName>
</protein>
<dbReference type="AlphaFoldDB" id="A0AAU7PUG9"/>
<evidence type="ECO:0000256" key="5">
    <source>
        <dbReference type="SAM" id="Phobius"/>
    </source>
</evidence>
<dbReference type="PANTHER" id="PTHR11785">
    <property type="entry name" value="AMINO ACID TRANSPORTER"/>
    <property type="match status" value="1"/>
</dbReference>
<organism evidence="6">
    <name type="scientific">Lacrimispora sp. BS-2</name>
    <dbReference type="NCBI Taxonomy" id="3151850"/>
    <lineage>
        <taxon>Bacteria</taxon>
        <taxon>Bacillati</taxon>
        <taxon>Bacillota</taxon>
        <taxon>Clostridia</taxon>
        <taxon>Lachnospirales</taxon>
        <taxon>Lachnospiraceae</taxon>
        <taxon>Lacrimispora</taxon>
    </lineage>
</organism>
<evidence type="ECO:0000256" key="3">
    <source>
        <dbReference type="ARBA" id="ARBA00022989"/>
    </source>
</evidence>
<evidence type="ECO:0000256" key="4">
    <source>
        <dbReference type="ARBA" id="ARBA00023136"/>
    </source>
</evidence>
<keyword evidence="2 5" id="KW-0812">Transmembrane</keyword>
<dbReference type="PANTHER" id="PTHR11785:SF512">
    <property type="entry name" value="SOBREMESA, ISOFORM B"/>
    <property type="match status" value="1"/>
</dbReference>
<dbReference type="GO" id="GO:0016020">
    <property type="term" value="C:membrane"/>
    <property type="evidence" value="ECO:0007669"/>
    <property type="project" value="UniProtKB-SubCell"/>
</dbReference>
<accession>A0AAU7PUG9</accession>
<feature type="transmembrane region" description="Helical" evidence="5">
    <location>
        <begin position="9"/>
        <end position="31"/>
    </location>
</feature>
<evidence type="ECO:0000313" key="6">
    <source>
        <dbReference type="EMBL" id="XBS56033.1"/>
    </source>
</evidence>
<feature type="transmembrane region" description="Helical" evidence="5">
    <location>
        <begin position="159"/>
        <end position="178"/>
    </location>
</feature>
<gene>
    <name evidence="6" type="ORF">ABFV83_09690</name>
</gene>
<name>A0AAU7PUG9_9FIRM</name>
<reference evidence="6" key="1">
    <citation type="submission" date="2024-06" db="EMBL/GenBank/DDBJ databases">
        <title>Lacrimispora cavernae sp. nov., a novel anaerobe isolated from bat guano pile inside a cave.</title>
        <authorList>
            <person name="Miller S.L."/>
            <person name="Lu N."/>
            <person name="King J."/>
            <person name="Sankaranarayanan K."/>
            <person name="Lawson P.A."/>
        </authorList>
    </citation>
    <scope>NUCLEOTIDE SEQUENCE</scope>
    <source>
        <strain evidence="6">BS-2</strain>
    </source>
</reference>
<feature type="transmembrane region" description="Helical" evidence="5">
    <location>
        <begin position="334"/>
        <end position="351"/>
    </location>
</feature>
<dbReference type="InterPro" id="IPR002293">
    <property type="entry name" value="AA/rel_permease1"/>
</dbReference>
<proteinExistence type="predicted"/>
<keyword evidence="4 5" id="KW-0472">Membrane</keyword>
<dbReference type="Pfam" id="PF13520">
    <property type="entry name" value="AA_permease_2"/>
    <property type="match status" value="1"/>
</dbReference>
<dbReference type="PIRSF" id="PIRSF006060">
    <property type="entry name" value="AA_transporter"/>
    <property type="match status" value="1"/>
</dbReference>
<dbReference type="EMBL" id="CP157940">
    <property type="protein sequence ID" value="XBS56033.1"/>
    <property type="molecule type" value="Genomic_DNA"/>
</dbReference>
<dbReference type="RefSeq" id="WP_349948664.1">
    <property type="nucleotide sequence ID" value="NZ_CP157940.1"/>
</dbReference>
<evidence type="ECO:0000256" key="2">
    <source>
        <dbReference type="ARBA" id="ARBA00022692"/>
    </source>
</evidence>
<dbReference type="Gene3D" id="1.20.1740.10">
    <property type="entry name" value="Amino acid/polyamine transporter I"/>
    <property type="match status" value="1"/>
</dbReference>
<feature type="transmembrane region" description="Helical" evidence="5">
    <location>
        <begin position="198"/>
        <end position="219"/>
    </location>
</feature>
<feature type="transmembrane region" description="Helical" evidence="5">
    <location>
        <begin position="271"/>
        <end position="297"/>
    </location>
</feature>
<feature type="transmembrane region" description="Helical" evidence="5">
    <location>
        <begin position="231"/>
        <end position="251"/>
    </location>
</feature>
<feature type="transmembrane region" description="Helical" evidence="5">
    <location>
        <begin position="400"/>
        <end position="419"/>
    </location>
</feature>
<comment type="subcellular location">
    <subcellularLocation>
        <location evidence="1">Membrane</location>
        <topology evidence="1">Multi-pass membrane protein</topology>
    </subcellularLocation>
</comment>
<feature type="transmembrane region" description="Helical" evidence="5">
    <location>
        <begin position="88"/>
        <end position="112"/>
    </location>
</feature>
<feature type="transmembrane region" description="Helical" evidence="5">
    <location>
        <begin position="118"/>
        <end position="138"/>
    </location>
</feature>